<reference evidence="8" key="1">
    <citation type="journal article" date="2023" name="Mol. Phylogenet. Evol.">
        <title>Genome-scale phylogeny and comparative genomics of the fungal order Sordariales.</title>
        <authorList>
            <person name="Hensen N."/>
            <person name="Bonometti L."/>
            <person name="Westerberg I."/>
            <person name="Brannstrom I.O."/>
            <person name="Guillou S."/>
            <person name="Cros-Aarteil S."/>
            <person name="Calhoun S."/>
            <person name="Haridas S."/>
            <person name="Kuo A."/>
            <person name="Mondo S."/>
            <person name="Pangilinan J."/>
            <person name="Riley R."/>
            <person name="LaButti K."/>
            <person name="Andreopoulos B."/>
            <person name="Lipzen A."/>
            <person name="Chen C."/>
            <person name="Yan M."/>
            <person name="Daum C."/>
            <person name="Ng V."/>
            <person name="Clum A."/>
            <person name="Steindorff A."/>
            <person name="Ohm R.A."/>
            <person name="Martin F."/>
            <person name="Silar P."/>
            <person name="Natvig D.O."/>
            <person name="Lalanne C."/>
            <person name="Gautier V."/>
            <person name="Ament-Velasquez S.L."/>
            <person name="Kruys A."/>
            <person name="Hutchinson M.I."/>
            <person name="Powell A.J."/>
            <person name="Barry K."/>
            <person name="Miller A.N."/>
            <person name="Grigoriev I.V."/>
            <person name="Debuchy R."/>
            <person name="Gladieux P."/>
            <person name="Hiltunen Thoren M."/>
            <person name="Johannesson H."/>
        </authorList>
    </citation>
    <scope>NUCLEOTIDE SEQUENCE</scope>
    <source>
        <strain evidence="8">CBS 538.74</strain>
    </source>
</reference>
<dbReference type="Pfam" id="PF20684">
    <property type="entry name" value="Fung_rhodopsin"/>
    <property type="match status" value="1"/>
</dbReference>
<keyword evidence="2 6" id="KW-0812">Transmembrane</keyword>
<feature type="transmembrane region" description="Helical" evidence="6">
    <location>
        <begin position="49"/>
        <end position="70"/>
    </location>
</feature>
<dbReference type="AlphaFoldDB" id="A0AAN6ZXL9"/>
<name>A0AAN6ZXL9_9PEZI</name>
<evidence type="ECO:0000256" key="2">
    <source>
        <dbReference type="ARBA" id="ARBA00022692"/>
    </source>
</evidence>
<keyword evidence="4 6" id="KW-0472">Membrane</keyword>
<protein>
    <recommendedName>
        <fullName evidence="7">Rhodopsin domain-containing protein</fullName>
    </recommendedName>
</protein>
<feature type="transmembrane region" description="Helical" evidence="6">
    <location>
        <begin position="126"/>
        <end position="148"/>
    </location>
</feature>
<dbReference type="Proteomes" id="UP001302745">
    <property type="component" value="Unassembled WGS sequence"/>
</dbReference>
<dbReference type="PANTHER" id="PTHR33048">
    <property type="entry name" value="PTH11-LIKE INTEGRAL MEMBRANE PROTEIN (AFU_ORTHOLOGUE AFUA_5G11245)"/>
    <property type="match status" value="1"/>
</dbReference>
<comment type="caution">
    <text evidence="8">The sequence shown here is derived from an EMBL/GenBank/DDBJ whole genome shotgun (WGS) entry which is preliminary data.</text>
</comment>
<proteinExistence type="inferred from homology"/>
<reference evidence="8" key="2">
    <citation type="submission" date="2023-05" db="EMBL/GenBank/DDBJ databases">
        <authorList>
            <consortium name="Lawrence Berkeley National Laboratory"/>
            <person name="Steindorff A."/>
            <person name="Hensen N."/>
            <person name="Bonometti L."/>
            <person name="Westerberg I."/>
            <person name="Brannstrom I.O."/>
            <person name="Guillou S."/>
            <person name="Cros-Aarteil S."/>
            <person name="Calhoun S."/>
            <person name="Haridas S."/>
            <person name="Kuo A."/>
            <person name="Mondo S."/>
            <person name="Pangilinan J."/>
            <person name="Riley R."/>
            <person name="Labutti K."/>
            <person name="Andreopoulos B."/>
            <person name="Lipzen A."/>
            <person name="Chen C."/>
            <person name="Yanf M."/>
            <person name="Daum C."/>
            <person name="Ng V."/>
            <person name="Clum A."/>
            <person name="Ohm R."/>
            <person name="Martin F."/>
            <person name="Silar P."/>
            <person name="Natvig D."/>
            <person name="Lalanne C."/>
            <person name="Gautier V."/>
            <person name="Ament-Velasquez S.L."/>
            <person name="Kruys A."/>
            <person name="Hutchinson M.I."/>
            <person name="Powell A.J."/>
            <person name="Barry K."/>
            <person name="Miller A.N."/>
            <person name="Grigoriev I.V."/>
            <person name="Debuchy R."/>
            <person name="Gladieux P."/>
            <person name="Thoren M.H."/>
            <person name="Johannesson H."/>
        </authorList>
    </citation>
    <scope>NUCLEOTIDE SEQUENCE</scope>
    <source>
        <strain evidence="8">CBS 538.74</strain>
    </source>
</reference>
<dbReference type="InterPro" id="IPR049326">
    <property type="entry name" value="Rhodopsin_dom_fungi"/>
</dbReference>
<accession>A0AAN6ZXL9</accession>
<feature type="transmembrane region" description="Helical" evidence="6">
    <location>
        <begin position="174"/>
        <end position="196"/>
    </location>
</feature>
<comment type="similarity">
    <text evidence="5">Belongs to the SAT4 family.</text>
</comment>
<evidence type="ECO:0000256" key="4">
    <source>
        <dbReference type="ARBA" id="ARBA00023136"/>
    </source>
</evidence>
<evidence type="ECO:0000256" key="5">
    <source>
        <dbReference type="ARBA" id="ARBA00038359"/>
    </source>
</evidence>
<sequence length="290" mass="32098">MAASSELPHDDRGPVVLATHWFLTILATIFLALRLYCKRITRLSLWWDDCILIAAWFAILGTDSLTTVLVTEFKLGRHSWDLEISNLSKFIIIISSRATLTITSMGWTKTAFAVTLLRLTTGKTKIFVWFIIISLNITTAVSAAVPWIQCEQLEKNWDSSATGSCWAPGVGTKVWIGLGAYSALMDFTLAALPWTFLYHMRLKKSERVGIMVAMSMGILAGAVAIAKCVALPRLGAGDQYNEIELFIWDVTESAVTMMAACIPTLRVLVRRIKPSRPPNMGDNATGSPRR</sequence>
<feature type="transmembrane region" description="Helical" evidence="6">
    <location>
        <begin position="208"/>
        <end position="226"/>
    </location>
</feature>
<feature type="transmembrane region" description="Helical" evidence="6">
    <location>
        <begin position="20"/>
        <end position="37"/>
    </location>
</feature>
<dbReference type="PANTHER" id="PTHR33048:SF42">
    <property type="entry name" value="INTEGRAL MEMBRANE PROTEIN"/>
    <property type="match status" value="1"/>
</dbReference>
<dbReference type="EMBL" id="MU856907">
    <property type="protein sequence ID" value="KAK4154612.1"/>
    <property type="molecule type" value="Genomic_DNA"/>
</dbReference>
<dbReference type="GO" id="GO:0016020">
    <property type="term" value="C:membrane"/>
    <property type="evidence" value="ECO:0007669"/>
    <property type="project" value="UniProtKB-SubCell"/>
</dbReference>
<dbReference type="InterPro" id="IPR052337">
    <property type="entry name" value="SAT4-like"/>
</dbReference>
<evidence type="ECO:0000256" key="6">
    <source>
        <dbReference type="SAM" id="Phobius"/>
    </source>
</evidence>
<feature type="transmembrane region" description="Helical" evidence="6">
    <location>
        <begin position="246"/>
        <end position="269"/>
    </location>
</feature>
<organism evidence="8 9">
    <name type="scientific">Chaetomidium leptoderma</name>
    <dbReference type="NCBI Taxonomy" id="669021"/>
    <lineage>
        <taxon>Eukaryota</taxon>
        <taxon>Fungi</taxon>
        <taxon>Dikarya</taxon>
        <taxon>Ascomycota</taxon>
        <taxon>Pezizomycotina</taxon>
        <taxon>Sordariomycetes</taxon>
        <taxon>Sordariomycetidae</taxon>
        <taxon>Sordariales</taxon>
        <taxon>Chaetomiaceae</taxon>
        <taxon>Chaetomidium</taxon>
    </lineage>
</organism>
<gene>
    <name evidence="8" type="ORF">C8A00DRAFT_42613</name>
</gene>
<evidence type="ECO:0000256" key="3">
    <source>
        <dbReference type="ARBA" id="ARBA00022989"/>
    </source>
</evidence>
<evidence type="ECO:0000313" key="8">
    <source>
        <dbReference type="EMBL" id="KAK4154612.1"/>
    </source>
</evidence>
<keyword evidence="9" id="KW-1185">Reference proteome</keyword>
<evidence type="ECO:0000256" key="1">
    <source>
        <dbReference type="ARBA" id="ARBA00004141"/>
    </source>
</evidence>
<evidence type="ECO:0000259" key="7">
    <source>
        <dbReference type="Pfam" id="PF20684"/>
    </source>
</evidence>
<comment type="subcellular location">
    <subcellularLocation>
        <location evidence="1">Membrane</location>
        <topology evidence="1">Multi-pass membrane protein</topology>
    </subcellularLocation>
</comment>
<evidence type="ECO:0000313" key="9">
    <source>
        <dbReference type="Proteomes" id="UP001302745"/>
    </source>
</evidence>
<feature type="domain" description="Rhodopsin" evidence="7">
    <location>
        <begin position="33"/>
        <end position="271"/>
    </location>
</feature>
<feature type="transmembrane region" description="Helical" evidence="6">
    <location>
        <begin position="90"/>
        <end position="114"/>
    </location>
</feature>
<keyword evidence="3 6" id="KW-1133">Transmembrane helix</keyword>